<evidence type="ECO:0000313" key="3">
    <source>
        <dbReference type="Proteomes" id="UP000029221"/>
    </source>
</evidence>
<dbReference type="Proteomes" id="UP000029221">
    <property type="component" value="Unassembled WGS sequence"/>
</dbReference>
<feature type="chain" id="PRO_5001863464" description="Lipocalin-like domain-containing protein" evidence="1">
    <location>
        <begin position="23"/>
        <end position="157"/>
    </location>
</feature>
<sequence>MTKKLTHIFCLLLFLIVTSCTLESEFSLPNNEAIDSELLGLWSPTNNPKESVKIERHTDKRYKLTLINGDDQEELIAYSTTIRERKILTIITEDEVGLSYQFYGISMTNNSLTYSEVNNQIREEKFESQQDLYDFFLTHIDKDYFFKNPETLKKISH</sequence>
<organism evidence="2 3">
    <name type="scientific">Nonlabens tegetincola</name>
    <dbReference type="NCBI Taxonomy" id="323273"/>
    <lineage>
        <taxon>Bacteria</taxon>
        <taxon>Pseudomonadati</taxon>
        <taxon>Bacteroidota</taxon>
        <taxon>Flavobacteriia</taxon>
        <taxon>Flavobacteriales</taxon>
        <taxon>Flavobacteriaceae</taxon>
        <taxon>Nonlabens</taxon>
    </lineage>
</organism>
<dbReference type="RefSeq" id="WP_042277903.1">
    <property type="nucleotide sequence ID" value="NZ_BBML01000002.1"/>
</dbReference>
<keyword evidence="1" id="KW-0732">Signal</keyword>
<protein>
    <recommendedName>
        <fullName evidence="4">Lipocalin-like domain-containing protein</fullName>
    </recommendedName>
</protein>
<proteinExistence type="predicted"/>
<dbReference type="EMBL" id="BBML01000002">
    <property type="protein sequence ID" value="GAK96566.1"/>
    <property type="molecule type" value="Genomic_DNA"/>
</dbReference>
<gene>
    <name evidence="2" type="ORF">JCM19294_2079</name>
</gene>
<name>A0A090QM21_9FLAO</name>
<evidence type="ECO:0000313" key="2">
    <source>
        <dbReference type="EMBL" id="GAK96566.1"/>
    </source>
</evidence>
<accession>A0A090QM21</accession>
<comment type="caution">
    <text evidence="2">The sequence shown here is derived from an EMBL/GenBank/DDBJ whole genome shotgun (WGS) entry which is preliminary data.</text>
</comment>
<evidence type="ECO:0008006" key="4">
    <source>
        <dbReference type="Google" id="ProtNLM"/>
    </source>
</evidence>
<reference evidence="2" key="1">
    <citation type="journal article" date="2014" name="Genome Announc.">
        <title>Draft Genome Sequences of Marine Flavobacterium Nonlabens Strains NR17, NR24, NR27, NR32, NR33, and Ara13.</title>
        <authorList>
            <person name="Nakanishi M."/>
            <person name="Meirelles P."/>
            <person name="Suzuki R."/>
            <person name="Takatani N."/>
            <person name="Mino S."/>
            <person name="Suda W."/>
            <person name="Oshima K."/>
            <person name="Hattori M."/>
            <person name="Ohkuma M."/>
            <person name="Hosokawa M."/>
            <person name="Miyashita K."/>
            <person name="Thompson F.L."/>
            <person name="Niwa A."/>
            <person name="Sawabe T."/>
            <person name="Sawabe T."/>
        </authorList>
    </citation>
    <scope>NUCLEOTIDE SEQUENCE [LARGE SCALE GENOMIC DNA]</scope>
    <source>
        <strain evidence="2">JCM 19294</strain>
    </source>
</reference>
<feature type="signal peptide" evidence="1">
    <location>
        <begin position="1"/>
        <end position="22"/>
    </location>
</feature>
<dbReference type="PROSITE" id="PS51257">
    <property type="entry name" value="PROKAR_LIPOPROTEIN"/>
    <property type="match status" value="1"/>
</dbReference>
<keyword evidence="3" id="KW-1185">Reference proteome</keyword>
<dbReference type="STRING" id="319236.BST91_07525"/>
<evidence type="ECO:0000256" key="1">
    <source>
        <dbReference type="SAM" id="SignalP"/>
    </source>
</evidence>
<dbReference type="AlphaFoldDB" id="A0A090QM21"/>